<name>A0A176RV85_9GAMM</name>
<dbReference type="GO" id="GO:0016020">
    <property type="term" value="C:membrane"/>
    <property type="evidence" value="ECO:0007669"/>
    <property type="project" value="UniProtKB-SubCell"/>
</dbReference>
<dbReference type="AlphaFoldDB" id="A0A176RV85"/>
<keyword evidence="7" id="KW-1185">Reference proteome</keyword>
<dbReference type="Pfam" id="PF03062">
    <property type="entry name" value="MBOAT"/>
    <property type="match status" value="1"/>
</dbReference>
<feature type="transmembrane region" description="Helical" evidence="5">
    <location>
        <begin position="236"/>
        <end position="259"/>
    </location>
</feature>
<feature type="transmembrane region" description="Helical" evidence="5">
    <location>
        <begin position="6"/>
        <end position="30"/>
    </location>
</feature>
<keyword evidence="2 5" id="KW-0812">Transmembrane</keyword>
<dbReference type="InterPro" id="IPR051085">
    <property type="entry name" value="MB_O-acyltransferase"/>
</dbReference>
<keyword evidence="6" id="KW-0808">Transferase</keyword>
<feature type="transmembrane region" description="Helical" evidence="5">
    <location>
        <begin position="37"/>
        <end position="55"/>
    </location>
</feature>
<evidence type="ECO:0000313" key="6">
    <source>
        <dbReference type="EMBL" id="OAD19639.1"/>
    </source>
</evidence>
<comment type="caution">
    <text evidence="6">The sequence shown here is derived from an EMBL/GenBank/DDBJ whole genome shotgun (WGS) entry which is preliminary data.</text>
</comment>
<sequence length="261" mass="29901">MILKWAFWIAAPYFEAKSSFTLIIMLFGYSMQIFADFAGYSLIAIGVAALFGYKLPKNFNYPYISSSITEFWRRWHISLSSWLKEYLYISLLGGNRKGNIRTYINLIIVMFLGGLWHGAALSYGVWGLWHGIGLAIERKFSKTRGVNKNFSLILTSLRIALVFSFVSFGWLLFKLTNIQEAVHYLIAIKENINIGHSYVVIINIAVYSLPVVLYHILYLGKKNNINIVNTILKHDYAIYATMIIMLLINGGIPGDFVYFQF</sequence>
<evidence type="ECO:0000256" key="1">
    <source>
        <dbReference type="ARBA" id="ARBA00004141"/>
    </source>
</evidence>
<accession>A0A176RV85</accession>
<comment type="subcellular location">
    <subcellularLocation>
        <location evidence="1">Membrane</location>
        <topology evidence="1">Multi-pass membrane protein</topology>
    </subcellularLocation>
</comment>
<feature type="transmembrane region" description="Helical" evidence="5">
    <location>
        <begin position="106"/>
        <end position="129"/>
    </location>
</feature>
<feature type="transmembrane region" description="Helical" evidence="5">
    <location>
        <begin position="194"/>
        <end position="216"/>
    </location>
</feature>
<reference evidence="6 7" key="1">
    <citation type="submission" date="2016-05" db="EMBL/GenBank/DDBJ databases">
        <title>Single-cell genome of chain-forming Candidatus Thiomargarita nelsonii and comparison to other large sulfur-oxidizing bacteria.</title>
        <authorList>
            <person name="Winkel M."/>
            <person name="Salman V."/>
            <person name="Woyke T."/>
            <person name="Schulz-Vogt H."/>
            <person name="Richter M."/>
            <person name="Flood B."/>
            <person name="Bailey J."/>
            <person name="Amann R."/>
            <person name="Mussmann M."/>
        </authorList>
    </citation>
    <scope>NUCLEOTIDE SEQUENCE [LARGE SCALE GENOMIC DNA]</scope>
    <source>
        <strain evidence="6 7">THI036</strain>
    </source>
</reference>
<dbReference type="InterPro" id="IPR004299">
    <property type="entry name" value="MBOAT_fam"/>
</dbReference>
<dbReference type="PANTHER" id="PTHR13285">
    <property type="entry name" value="ACYLTRANSFERASE"/>
    <property type="match status" value="1"/>
</dbReference>
<evidence type="ECO:0000256" key="2">
    <source>
        <dbReference type="ARBA" id="ARBA00022692"/>
    </source>
</evidence>
<dbReference type="EMBL" id="LUTY01002720">
    <property type="protein sequence ID" value="OAD19639.1"/>
    <property type="molecule type" value="Genomic_DNA"/>
</dbReference>
<keyword evidence="3 5" id="KW-1133">Transmembrane helix</keyword>
<keyword evidence="4 5" id="KW-0472">Membrane</keyword>
<evidence type="ECO:0000256" key="3">
    <source>
        <dbReference type="ARBA" id="ARBA00022989"/>
    </source>
</evidence>
<dbReference type="Proteomes" id="UP000076962">
    <property type="component" value="Unassembled WGS sequence"/>
</dbReference>
<dbReference type="PANTHER" id="PTHR13285:SF23">
    <property type="entry name" value="TEICHOIC ACID D-ALANYLTRANSFERASE"/>
    <property type="match status" value="1"/>
</dbReference>
<evidence type="ECO:0000313" key="7">
    <source>
        <dbReference type="Proteomes" id="UP000076962"/>
    </source>
</evidence>
<proteinExistence type="predicted"/>
<organism evidence="6 7">
    <name type="scientific">Candidatus Thiomargarita nelsonii</name>
    <dbReference type="NCBI Taxonomy" id="1003181"/>
    <lineage>
        <taxon>Bacteria</taxon>
        <taxon>Pseudomonadati</taxon>
        <taxon>Pseudomonadota</taxon>
        <taxon>Gammaproteobacteria</taxon>
        <taxon>Thiotrichales</taxon>
        <taxon>Thiotrichaceae</taxon>
        <taxon>Thiomargarita</taxon>
    </lineage>
</organism>
<dbReference type="GO" id="GO:0016746">
    <property type="term" value="F:acyltransferase activity"/>
    <property type="evidence" value="ECO:0007669"/>
    <property type="project" value="TreeGrafter"/>
</dbReference>
<gene>
    <name evidence="6" type="ORF">THIOM_004716</name>
</gene>
<dbReference type="PATRIC" id="fig|1003181.4.peg.6230"/>
<evidence type="ECO:0000256" key="5">
    <source>
        <dbReference type="SAM" id="Phobius"/>
    </source>
</evidence>
<protein>
    <submittedName>
        <fullName evidence="6">Membrane bound O-acyl transferase MBOAT family protein</fullName>
    </submittedName>
</protein>
<evidence type="ECO:0000256" key="4">
    <source>
        <dbReference type="ARBA" id="ARBA00023136"/>
    </source>
</evidence>
<feature type="transmembrane region" description="Helical" evidence="5">
    <location>
        <begin position="149"/>
        <end position="173"/>
    </location>
</feature>